<dbReference type="AlphaFoldDB" id="A0AAE0KTH8"/>
<feature type="transmembrane region" description="Helical" evidence="5">
    <location>
        <begin position="140"/>
        <end position="159"/>
    </location>
</feature>
<comment type="caution">
    <text evidence="6">The sequence shown here is derived from an EMBL/GenBank/DDBJ whole genome shotgun (WGS) entry which is preliminary data.</text>
</comment>
<evidence type="ECO:0000256" key="1">
    <source>
        <dbReference type="ARBA" id="ARBA00004141"/>
    </source>
</evidence>
<evidence type="ECO:0000256" key="5">
    <source>
        <dbReference type="SAM" id="Phobius"/>
    </source>
</evidence>
<evidence type="ECO:0000256" key="3">
    <source>
        <dbReference type="ARBA" id="ARBA00022989"/>
    </source>
</evidence>
<evidence type="ECO:0000313" key="7">
    <source>
        <dbReference type="Proteomes" id="UP001190700"/>
    </source>
</evidence>
<accession>A0AAE0KTH8</accession>
<dbReference type="PANTHER" id="PTHR30238:SF0">
    <property type="entry name" value="THYLAKOID MEMBRANE PROTEIN TERC, CHLOROPLASTIC"/>
    <property type="match status" value="1"/>
</dbReference>
<evidence type="ECO:0000256" key="4">
    <source>
        <dbReference type="ARBA" id="ARBA00023136"/>
    </source>
</evidence>
<dbReference type="EMBL" id="LGRX02018397">
    <property type="protein sequence ID" value="KAK3259879.1"/>
    <property type="molecule type" value="Genomic_DNA"/>
</dbReference>
<keyword evidence="2 5" id="KW-0812">Transmembrane</keyword>
<dbReference type="Pfam" id="PF03741">
    <property type="entry name" value="TerC"/>
    <property type="match status" value="1"/>
</dbReference>
<keyword evidence="4 5" id="KW-0472">Membrane</keyword>
<keyword evidence="3 5" id="KW-1133">Transmembrane helix</keyword>
<dbReference type="Proteomes" id="UP001190700">
    <property type="component" value="Unassembled WGS sequence"/>
</dbReference>
<dbReference type="PANTHER" id="PTHR30238">
    <property type="entry name" value="MEMBRANE BOUND PREDICTED REDOX MODULATOR"/>
    <property type="match status" value="1"/>
</dbReference>
<keyword evidence="7" id="KW-1185">Reference proteome</keyword>
<reference evidence="6 7" key="1">
    <citation type="journal article" date="2015" name="Genome Biol. Evol.">
        <title>Comparative Genomics of a Bacterivorous Green Alga Reveals Evolutionary Causalities and Consequences of Phago-Mixotrophic Mode of Nutrition.</title>
        <authorList>
            <person name="Burns J.A."/>
            <person name="Paasch A."/>
            <person name="Narechania A."/>
            <person name="Kim E."/>
        </authorList>
    </citation>
    <scope>NUCLEOTIDE SEQUENCE [LARGE SCALE GENOMIC DNA]</scope>
    <source>
        <strain evidence="6 7">PLY_AMNH</strain>
    </source>
</reference>
<dbReference type="GO" id="GO:0016020">
    <property type="term" value="C:membrane"/>
    <property type="evidence" value="ECO:0007669"/>
    <property type="project" value="UniProtKB-SubCell"/>
</dbReference>
<feature type="transmembrane region" description="Helical" evidence="5">
    <location>
        <begin position="203"/>
        <end position="226"/>
    </location>
</feature>
<dbReference type="InterPro" id="IPR005496">
    <property type="entry name" value="Integral_membrane_TerC"/>
</dbReference>
<evidence type="ECO:0000256" key="2">
    <source>
        <dbReference type="ARBA" id="ARBA00022692"/>
    </source>
</evidence>
<gene>
    <name evidence="6" type="ORF">CYMTET_31140</name>
</gene>
<evidence type="ECO:0000313" key="6">
    <source>
        <dbReference type="EMBL" id="KAK3259879.1"/>
    </source>
</evidence>
<proteinExistence type="predicted"/>
<feature type="transmembrane region" description="Helical" evidence="5">
    <location>
        <begin position="317"/>
        <end position="340"/>
    </location>
</feature>
<feature type="transmembrane region" description="Helical" evidence="5">
    <location>
        <begin position="171"/>
        <end position="191"/>
    </location>
</feature>
<sequence>MRQDVSLSILHSPSTLLPKRKTSTDGRLLVVKRGSKPLTQGASQRIEPGITLKHTSGVDSAVALLSCSGSEILRSARSRHVGAASRTTYGQKAHTHPRWHVARLRCSSPDEASSAVNNTNSKSARTTTAYSTSKLQTKSWVTIVLVTAAAALTGCWIYWKFGFDLASQFFSVYLVEQSLSADNVLVMYLIFEKFRVPEQHRPRVLFWGVLTAAVLRVAMISVGALGMLNFRWMNLLFAAVILHSGFSMLAPGDEEDDDDMESSSIITSVQRWLPVTAEYHGGRFVARESGRWKATPLLVVLLAIELTDVVFSWDNVAAVFGCSTNMTVIWTATMFAIITLRSWFSIISQVQPTLGLESAHFQWRFREQRPE</sequence>
<comment type="subcellular location">
    <subcellularLocation>
        <location evidence="1">Membrane</location>
        <topology evidence="1">Multi-pass membrane protein</topology>
    </subcellularLocation>
</comment>
<organism evidence="6 7">
    <name type="scientific">Cymbomonas tetramitiformis</name>
    <dbReference type="NCBI Taxonomy" id="36881"/>
    <lineage>
        <taxon>Eukaryota</taxon>
        <taxon>Viridiplantae</taxon>
        <taxon>Chlorophyta</taxon>
        <taxon>Pyramimonadophyceae</taxon>
        <taxon>Pyramimonadales</taxon>
        <taxon>Pyramimonadaceae</taxon>
        <taxon>Cymbomonas</taxon>
    </lineage>
</organism>
<protein>
    <submittedName>
        <fullName evidence="6">Uncharacterized protein</fullName>
    </submittedName>
</protein>
<name>A0AAE0KTH8_9CHLO</name>